<evidence type="ECO:0000313" key="17">
    <source>
        <dbReference type="EMBL" id="JAV05966.1"/>
    </source>
</evidence>
<dbReference type="Pfam" id="PF01300">
    <property type="entry name" value="Sua5_yciO_yrdC"/>
    <property type="match status" value="1"/>
</dbReference>
<evidence type="ECO:0000256" key="15">
    <source>
        <dbReference type="ARBA" id="ARBA00063146"/>
    </source>
</evidence>
<keyword evidence="7" id="KW-1003">Cell membrane</keyword>
<keyword evidence="11" id="KW-0496">Mitochondrion</keyword>
<dbReference type="InterPro" id="IPR017945">
    <property type="entry name" value="DHBP_synth_RibB-like_a/b_dom"/>
</dbReference>
<dbReference type="PROSITE" id="PS51163">
    <property type="entry name" value="YRDC"/>
    <property type="match status" value="1"/>
</dbReference>
<comment type="similarity">
    <text evidence="4">Belongs to the SUA5 family.</text>
</comment>
<evidence type="ECO:0000256" key="1">
    <source>
        <dbReference type="ARBA" id="ARBA00004173"/>
    </source>
</evidence>
<dbReference type="FunFam" id="3.90.870.10:FF:000007">
    <property type="entry name" value="YrdC N6-threonylcarbamoyltransferase domain containing"/>
    <property type="match status" value="1"/>
</dbReference>
<evidence type="ECO:0000256" key="7">
    <source>
        <dbReference type="ARBA" id="ARBA00022475"/>
    </source>
</evidence>
<dbReference type="SUPFAM" id="SSF55821">
    <property type="entry name" value="YrdC/RibB"/>
    <property type="match status" value="1"/>
</dbReference>
<keyword evidence="12" id="KW-0472">Membrane</keyword>
<evidence type="ECO:0000256" key="10">
    <source>
        <dbReference type="ARBA" id="ARBA00022946"/>
    </source>
</evidence>
<evidence type="ECO:0000256" key="4">
    <source>
        <dbReference type="ARBA" id="ARBA00007663"/>
    </source>
</evidence>
<reference evidence="17" key="1">
    <citation type="submission" date="2016-12" db="EMBL/GenBank/DDBJ databases">
        <title>An insight into the sialome and mialome of the sand fly, Nyssomyia neivai.</title>
        <authorList>
            <person name="Sebastian V."/>
            <person name="Goulart T.M."/>
            <person name="Oliveira W."/>
            <person name="Calvo E."/>
            <person name="Oliveira L.F."/>
            <person name="Pinto M.C."/>
            <person name="Rosselino A.M."/>
            <person name="Ribeiro J.M."/>
        </authorList>
    </citation>
    <scope>NUCLEOTIDE SEQUENCE</scope>
</reference>
<sequence>MFHKFKNLIKLKKFPKSVEKHFAMSAREAPSLGVVSATDPNAVTLARDLLAAGEVIALPTDTVYGLACDANNAQAIQKVYGIKGREEKKPVAICVAEIDDFQLWGCTEYLPREMLQQLLPGAVTLVVDKSPRLANPYLNPGIQRIGIRIPDAAFIRDISRAFRMPIALTSANRSSEPSSLSVGEFQALWPQLGAVFDGGRLGVTETQRAASTVVNLYSDCTYSIKRRGVAMQETEAVLRKFNFNEDNNKENM</sequence>
<dbReference type="InterPro" id="IPR050156">
    <property type="entry name" value="TC-AMP_synthase_SUA5"/>
</dbReference>
<accession>A0A1L8DHN9</accession>
<evidence type="ECO:0000256" key="5">
    <source>
        <dbReference type="ARBA" id="ARBA00012584"/>
    </source>
</evidence>
<keyword evidence="17" id="KW-0240">DNA-directed RNA polymerase</keyword>
<dbReference type="EMBL" id="GFDF01008118">
    <property type="protein sequence ID" value="JAV05966.1"/>
    <property type="molecule type" value="Transcribed_RNA"/>
</dbReference>
<dbReference type="AlphaFoldDB" id="A0A1L8DHN9"/>
<comment type="function">
    <text evidence="14">Cytoplasmic and mitochondrial threonylcarbamoyl-AMP synthase required for the formation of a threonylcarbamoyl group on adenosine at position 37 (t(6)A37) in tRNAs that read codons beginning with adenine. Catalyzes the conversion of L-threonine, HCO(3)(-)/CO(2) and ATP to give threonylcarbamoyl-AMP (TC-AMP) as the acyladenylate intermediate, with the release of diphosphate. Participates in t(6)A37 formation in cytoplasmic and mitochondrial tRNAs. May regulate the activity of some transporters.</text>
</comment>
<dbReference type="GO" id="GO:0000428">
    <property type="term" value="C:DNA-directed RNA polymerase complex"/>
    <property type="evidence" value="ECO:0007669"/>
    <property type="project" value="UniProtKB-KW"/>
</dbReference>
<evidence type="ECO:0000256" key="11">
    <source>
        <dbReference type="ARBA" id="ARBA00023128"/>
    </source>
</evidence>
<protein>
    <recommendedName>
        <fullName evidence="6">Threonylcarbamoyl-AMP synthase</fullName>
        <ecNumber evidence="5">2.7.7.87</ecNumber>
    </recommendedName>
</protein>
<organism evidence="17">
    <name type="scientific">Nyssomyia neivai</name>
    <dbReference type="NCBI Taxonomy" id="330878"/>
    <lineage>
        <taxon>Eukaryota</taxon>
        <taxon>Metazoa</taxon>
        <taxon>Ecdysozoa</taxon>
        <taxon>Arthropoda</taxon>
        <taxon>Hexapoda</taxon>
        <taxon>Insecta</taxon>
        <taxon>Pterygota</taxon>
        <taxon>Neoptera</taxon>
        <taxon>Endopterygota</taxon>
        <taxon>Diptera</taxon>
        <taxon>Nematocera</taxon>
        <taxon>Psychodoidea</taxon>
        <taxon>Psychodidae</taxon>
        <taxon>Nyssomyia</taxon>
    </lineage>
</organism>
<dbReference type="NCBIfam" id="TIGR00057">
    <property type="entry name" value="L-threonylcarbamoyladenylate synthase"/>
    <property type="match status" value="1"/>
</dbReference>
<comment type="subcellular location">
    <subcellularLocation>
        <location evidence="2">Cell membrane</location>
        <topology evidence="2">Peripheral membrane protein</topology>
    </subcellularLocation>
    <subcellularLocation>
        <location evidence="3">Cytoplasm</location>
    </subcellularLocation>
    <subcellularLocation>
        <location evidence="1">Mitochondrion</location>
    </subcellularLocation>
</comment>
<proteinExistence type="inferred from homology"/>
<evidence type="ECO:0000256" key="13">
    <source>
        <dbReference type="ARBA" id="ARBA00048366"/>
    </source>
</evidence>
<keyword evidence="8" id="KW-0963">Cytoplasm</keyword>
<comment type="subunit">
    <text evidence="15">Interacts with RSC1A1.</text>
</comment>
<dbReference type="GO" id="GO:0061710">
    <property type="term" value="F:L-threonylcarbamoyladenylate synthase"/>
    <property type="evidence" value="ECO:0007669"/>
    <property type="project" value="UniProtKB-EC"/>
</dbReference>
<keyword evidence="17" id="KW-0804">Transcription</keyword>
<dbReference type="PANTHER" id="PTHR17490">
    <property type="entry name" value="SUA5"/>
    <property type="match status" value="1"/>
</dbReference>
<evidence type="ECO:0000259" key="16">
    <source>
        <dbReference type="PROSITE" id="PS51163"/>
    </source>
</evidence>
<dbReference type="EC" id="2.7.7.87" evidence="5"/>
<dbReference type="GO" id="GO:0005739">
    <property type="term" value="C:mitochondrion"/>
    <property type="evidence" value="ECO:0007669"/>
    <property type="project" value="UniProtKB-SubCell"/>
</dbReference>
<comment type="catalytic activity">
    <reaction evidence="13">
        <text>L-threonine + hydrogencarbonate + ATP = L-threonylcarbamoyladenylate + diphosphate + H2O</text>
        <dbReference type="Rhea" id="RHEA:36407"/>
        <dbReference type="ChEBI" id="CHEBI:15377"/>
        <dbReference type="ChEBI" id="CHEBI:17544"/>
        <dbReference type="ChEBI" id="CHEBI:30616"/>
        <dbReference type="ChEBI" id="CHEBI:33019"/>
        <dbReference type="ChEBI" id="CHEBI:57926"/>
        <dbReference type="ChEBI" id="CHEBI:73682"/>
        <dbReference type="EC" id="2.7.7.87"/>
    </reaction>
</comment>
<dbReference type="GO" id="GO:0003725">
    <property type="term" value="F:double-stranded RNA binding"/>
    <property type="evidence" value="ECO:0007669"/>
    <property type="project" value="InterPro"/>
</dbReference>
<evidence type="ECO:0000256" key="2">
    <source>
        <dbReference type="ARBA" id="ARBA00004202"/>
    </source>
</evidence>
<keyword evidence="9" id="KW-0808">Transferase</keyword>
<dbReference type="GO" id="GO:0000049">
    <property type="term" value="F:tRNA binding"/>
    <property type="evidence" value="ECO:0007669"/>
    <property type="project" value="TreeGrafter"/>
</dbReference>
<evidence type="ECO:0000256" key="14">
    <source>
        <dbReference type="ARBA" id="ARBA00058524"/>
    </source>
</evidence>
<dbReference type="Gene3D" id="3.90.870.10">
    <property type="entry name" value="DHBP synthase"/>
    <property type="match status" value="1"/>
</dbReference>
<dbReference type="GO" id="GO:0006450">
    <property type="term" value="P:regulation of translational fidelity"/>
    <property type="evidence" value="ECO:0007669"/>
    <property type="project" value="TreeGrafter"/>
</dbReference>
<evidence type="ECO:0000256" key="12">
    <source>
        <dbReference type="ARBA" id="ARBA00023136"/>
    </source>
</evidence>
<name>A0A1L8DHN9_9DIPT</name>
<evidence type="ECO:0000256" key="3">
    <source>
        <dbReference type="ARBA" id="ARBA00004496"/>
    </source>
</evidence>
<evidence type="ECO:0000256" key="6">
    <source>
        <dbReference type="ARBA" id="ARBA00015492"/>
    </source>
</evidence>
<evidence type="ECO:0000256" key="9">
    <source>
        <dbReference type="ARBA" id="ARBA00022679"/>
    </source>
</evidence>
<dbReference type="PANTHER" id="PTHR17490:SF10">
    <property type="entry name" value="THREONYLCARBAMOYL-AMP SYNTHASE"/>
    <property type="match status" value="1"/>
</dbReference>
<feature type="domain" description="YrdC-like" evidence="16">
    <location>
        <begin position="40"/>
        <end position="230"/>
    </location>
</feature>
<keyword evidence="10" id="KW-0809">Transit peptide</keyword>
<dbReference type="GO" id="GO:0005886">
    <property type="term" value="C:plasma membrane"/>
    <property type="evidence" value="ECO:0007669"/>
    <property type="project" value="UniProtKB-SubCell"/>
</dbReference>
<evidence type="ECO:0000256" key="8">
    <source>
        <dbReference type="ARBA" id="ARBA00022490"/>
    </source>
</evidence>
<dbReference type="InterPro" id="IPR006070">
    <property type="entry name" value="Sua5-like_dom"/>
</dbReference>